<feature type="region of interest" description="Disordered" evidence="1">
    <location>
        <begin position="1"/>
        <end position="24"/>
    </location>
</feature>
<dbReference type="AlphaFoldDB" id="F4XKV8"/>
<sequence>MKCPKQAVPVQRPSTSAAISNEKGVKPSTTAFEEILRGTSGASGLEVTLKF</sequence>
<dbReference type="HOGENOM" id="CLU_3100998_0_0_3"/>
<keyword evidence="3" id="KW-1185">Reference proteome</keyword>
<dbReference type="Proteomes" id="UP000003959">
    <property type="component" value="Unassembled WGS sequence"/>
</dbReference>
<reference evidence="3" key="1">
    <citation type="journal article" date="2011" name="Proc. Natl. Acad. Sci. U.S.A.">
        <title>Genomic insights into the physiology and ecology of the marine filamentous cyanobacterium Lyngbya majuscula.</title>
        <authorList>
            <person name="Jones A.C."/>
            <person name="Monroe E.A."/>
            <person name="Podell S."/>
            <person name="Hess W.R."/>
            <person name="Klages S."/>
            <person name="Esquenazi E."/>
            <person name="Niessen S."/>
            <person name="Hoover H."/>
            <person name="Rothmann M."/>
            <person name="Lasken R.S."/>
            <person name="Yates J.R.III."/>
            <person name="Reinhardt R."/>
            <person name="Kube M."/>
            <person name="Burkart M.D."/>
            <person name="Allen E.E."/>
            <person name="Dorrestein P.C."/>
            <person name="Gerwick W.H."/>
            <person name="Gerwick L."/>
        </authorList>
    </citation>
    <scope>NUCLEOTIDE SEQUENCE [LARGE SCALE GENOMIC DNA]</scope>
    <source>
        <strain evidence="3">3L</strain>
    </source>
</reference>
<protein>
    <submittedName>
        <fullName evidence="2">Uncharacterized protein</fullName>
    </submittedName>
</protein>
<dbReference type="EMBL" id="GL890827">
    <property type="protein sequence ID" value="EGJ34790.1"/>
    <property type="molecule type" value="Genomic_DNA"/>
</dbReference>
<gene>
    <name evidence="2" type="ORF">LYNGBM3L_12400</name>
</gene>
<evidence type="ECO:0000256" key="1">
    <source>
        <dbReference type="SAM" id="MobiDB-lite"/>
    </source>
</evidence>
<dbReference type="OrthoDB" id="9885357at2"/>
<accession>F4XKV8</accession>
<evidence type="ECO:0000313" key="2">
    <source>
        <dbReference type="EMBL" id="EGJ34790.1"/>
    </source>
</evidence>
<proteinExistence type="predicted"/>
<dbReference type="RefSeq" id="WP_008179625.1">
    <property type="nucleotide sequence ID" value="NZ_GL890827.1"/>
</dbReference>
<evidence type="ECO:0000313" key="3">
    <source>
        <dbReference type="Proteomes" id="UP000003959"/>
    </source>
</evidence>
<name>F4XKV8_9CYAN</name>
<organism evidence="2 3">
    <name type="scientific">Moorena producens 3L</name>
    <dbReference type="NCBI Taxonomy" id="489825"/>
    <lineage>
        <taxon>Bacteria</taxon>
        <taxon>Bacillati</taxon>
        <taxon>Cyanobacteriota</taxon>
        <taxon>Cyanophyceae</taxon>
        <taxon>Coleofasciculales</taxon>
        <taxon>Coleofasciculaceae</taxon>
        <taxon>Moorena</taxon>
    </lineage>
</organism>